<organism evidence="1">
    <name type="scientific">Halteria grandinella</name>
    <dbReference type="NCBI Taxonomy" id="5974"/>
    <lineage>
        <taxon>Eukaryota</taxon>
        <taxon>Sar</taxon>
        <taxon>Alveolata</taxon>
        <taxon>Ciliophora</taxon>
        <taxon>Intramacronucleata</taxon>
        <taxon>Spirotrichea</taxon>
        <taxon>Stichotrichia</taxon>
        <taxon>Sporadotrichida</taxon>
        <taxon>Halteriidae</taxon>
        <taxon>Halteria</taxon>
    </lineage>
</organism>
<dbReference type="RefSeq" id="YP_010049600.1">
    <property type="nucleotide sequence ID" value="NC_054370.1"/>
</dbReference>
<name>A0A7T0M4R1_HALGN</name>
<sequence>MIISKIRYSNKNLMKIYIKKNSKIKNKPILLNFSNKKEKIKQNQIYYPIYSKTYFDTYFNFNFEIYTNQFSWIKLNFLNLNYIKLLDLIKIKLTKIKYTNKNKLKIINFEKFNQINLYIYNYNYLFHFIKIELFYFYKMKYNNKLPIIYFLSLAFKNNKLFLNLNNNYKKSYISLSTGLFIKFFENKKSFKKNKTIKLLMAKYIRKVFLITKIVNTILFIKKTPKILNEIINFFNLPIAHKFLNPIENKSIEEHTNNFIWIKFLYFIFIENKSFCKNKLAQKGRIKRKILRKITFENKIID</sequence>
<accession>A0A7T0M4R1</accession>
<dbReference type="GeneID" id="63661436"/>
<evidence type="ECO:0000313" key="1">
    <source>
        <dbReference type="EMBL" id="QPL16005.1"/>
    </source>
</evidence>
<dbReference type="EMBL" id="MT471317">
    <property type="protein sequence ID" value="QPL16005.1"/>
    <property type="molecule type" value="Genomic_DNA"/>
</dbReference>
<geneLocation type="mitochondrion" evidence="1"/>
<reference evidence="1" key="1">
    <citation type="submission" date="2020-05" db="EMBL/GenBank/DDBJ databases">
        <title>Characterization and comparative analysis of mitochondrial genomes of the highly differentiated ciliated protists shed light on the diversity and evolution of the linear molecular architecture.</title>
        <authorList>
            <person name="Zhang T."/>
            <person name="Li C."/>
            <person name="Zhang X."/>
            <person name="Wang C."/>
            <person name="Roger A.J."/>
            <person name="Song W."/>
            <person name="Gao F."/>
        </authorList>
    </citation>
    <scope>NUCLEOTIDE SEQUENCE</scope>
</reference>
<gene>
    <name evidence="1" type="primary">orf578</name>
</gene>
<proteinExistence type="predicted"/>
<dbReference type="AlphaFoldDB" id="A0A7T0M4R1"/>
<keyword evidence="1" id="KW-0496">Mitochondrion</keyword>
<protein>
    <submittedName>
        <fullName evidence="1">Uncharacterized protein</fullName>
    </submittedName>
</protein>